<sequence>MVEVCSGLVLGVKRVESEGDCWKWGEEDYTVKETYNLPSEKEDEEVQDWHKD</sequence>
<reference evidence="1 2" key="1">
    <citation type="journal article" date="2018" name="Front. Plant Sci.">
        <title>Red Clover (Trifolium pratense) and Zigzag Clover (T. medium) - A Picture of Genomic Similarities and Differences.</title>
        <authorList>
            <person name="Dluhosova J."/>
            <person name="Istvanek J."/>
            <person name="Nedelnik J."/>
            <person name="Repkova J."/>
        </authorList>
    </citation>
    <scope>NUCLEOTIDE SEQUENCE [LARGE SCALE GENOMIC DNA]</scope>
    <source>
        <strain evidence="2">cv. 10/8</strain>
        <tissue evidence="1">Leaf</tissue>
    </source>
</reference>
<protein>
    <submittedName>
        <fullName evidence="1">Uncharacterized protein</fullName>
    </submittedName>
</protein>
<evidence type="ECO:0000313" key="2">
    <source>
        <dbReference type="Proteomes" id="UP000265520"/>
    </source>
</evidence>
<dbReference type="EMBL" id="LXQA011120787">
    <property type="protein sequence ID" value="MCI85659.1"/>
    <property type="molecule type" value="Genomic_DNA"/>
</dbReference>
<name>A0A392VEE9_9FABA</name>
<dbReference type="Proteomes" id="UP000265520">
    <property type="component" value="Unassembled WGS sequence"/>
</dbReference>
<comment type="caution">
    <text evidence="1">The sequence shown here is derived from an EMBL/GenBank/DDBJ whole genome shotgun (WGS) entry which is preliminary data.</text>
</comment>
<organism evidence="1 2">
    <name type="scientific">Trifolium medium</name>
    <dbReference type="NCBI Taxonomy" id="97028"/>
    <lineage>
        <taxon>Eukaryota</taxon>
        <taxon>Viridiplantae</taxon>
        <taxon>Streptophyta</taxon>
        <taxon>Embryophyta</taxon>
        <taxon>Tracheophyta</taxon>
        <taxon>Spermatophyta</taxon>
        <taxon>Magnoliopsida</taxon>
        <taxon>eudicotyledons</taxon>
        <taxon>Gunneridae</taxon>
        <taxon>Pentapetalae</taxon>
        <taxon>rosids</taxon>
        <taxon>fabids</taxon>
        <taxon>Fabales</taxon>
        <taxon>Fabaceae</taxon>
        <taxon>Papilionoideae</taxon>
        <taxon>50 kb inversion clade</taxon>
        <taxon>NPAAA clade</taxon>
        <taxon>Hologalegina</taxon>
        <taxon>IRL clade</taxon>
        <taxon>Trifolieae</taxon>
        <taxon>Trifolium</taxon>
    </lineage>
</organism>
<keyword evidence="2" id="KW-1185">Reference proteome</keyword>
<evidence type="ECO:0000313" key="1">
    <source>
        <dbReference type="EMBL" id="MCI85659.1"/>
    </source>
</evidence>
<feature type="non-terminal residue" evidence="1">
    <location>
        <position position="52"/>
    </location>
</feature>
<dbReference type="AlphaFoldDB" id="A0A392VEE9"/>
<proteinExistence type="predicted"/>
<accession>A0A392VEE9</accession>